<organism evidence="1 2">
    <name type="scientific">Sphenostylis stenocarpa</name>
    <dbReference type="NCBI Taxonomy" id="92480"/>
    <lineage>
        <taxon>Eukaryota</taxon>
        <taxon>Viridiplantae</taxon>
        <taxon>Streptophyta</taxon>
        <taxon>Embryophyta</taxon>
        <taxon>Tracheophyta</taxon>
        <taxon>Spermatophyta</taxon>
        <taxon>Magnoliopsida</taxon>
        <taxon>eudicotyledons</taxon>
        <taxon>Gunneridae</taxon>
        <taxon>Pentapetalae</taxon>
        <taxon>rosids</taxon>
        <taxon>fabids</taxon>
        <taxon>Fabales</taxon>
        <taxon>Fabaceae</taxon>
        <taxon>Papilionoideae</taxon>
        <taxon>50 kb inversion clade</taxon>
        <taxon>NPAAA clade</taxon>
        <taxon>indigoferoid/millettioid clade</taxon>
        <taxon>Phaseoleae</taxon>
        <taxon>Sphenostylis</taxon>
    </lineage>
</organism>
<sequence>MVEAGEDCCVKVAVHVRPLIGEEKVRGCKDCLPLACLHCAFSFAFLRIGESSRWRSGSRIALRINVERVCQFGIAYRISINMLASLIGIFG</sequence>
<evidence type="ECO:0000313" key="1">
    <source>
        <dbReference type="EMBL" id="CAJ1825745.1"/>
    </source>
</evidence>
<gene>
    <name evidence="1" type="ORF">AYBTSS11_LOCUS1265</name>
</gene>
<evidence type="ECO:0000313" key="2">
    <source>
        <dbReference type="Proteomes" id="UP001189624"/>
    </source>
</evidence>
<reference evidence="1" key="1">
    <citation type="submission" date="2023-10" db="EMBL/GenBank/DDBJ databases">
        <authorList>
            <person name="Domelevo Entfellner J.-B."/>
        </authorList>
    </citation>
    <scope>NUCLEOTIDE SEQUENCE</scope>
</reference>
<proteinExistence type="predicted"/>
<dbReference type="Proteomes" id="UP001189624">
    <property type="component" value="Chromosome 1"/>
</dbReference>
<dbReference type="AlphaFoldDB" id="A0AA86V982"/>
<name>A0AA86V982_9FABA</name>
<accession>A0AA86V982</accession>
<dbReference type="Gramene" id="rna-AYBTSS11_LOCUS1265">
    <property type="protein sequence ID" value="CAJ1825745.1"/>
    <property type="gene ID" value="gene-AYBTSS11_LOCUS1265"/>
</dbReference>
<protein>
    <submittedName>
        <fullName evidence="1">Uncharacterized protein</fullName>
    </submittedName>
</protein>
<keyword evidence="2" id="KW-1185">Reference proteome</keyword>
<dbReference type="EMBL" id="OY731398">
    <property type="protein sequence ID" value="CAJ1825745.1"/>
    <property type="molecule type" value="Genomic_DNA"/>
</dbReference>